<evidence type="ECO:0000256" key="5">
    <source>
        <dbReference type="ARBA" id="ARBA00022898"/>
    </source>
</evidence>
<proteinExistence type="inferred from homology"/>
<dbReference type="Proteomes" id="UP000184485">
    <property type="component" value="Unassembled WGS sequence"/>
</dbReference>
<evidence type="ECO:0000256" key="2">
    <source>
        <dbReference type="ARBA" id="ARBA00007441"/>
    </source>
</evidence>
<comment type="similarity">
    <text evidence="2">Belongs to the class-I pyridoxal-phosphate-dependent aminotransferase family.</text>
</comment>
<dbReference type="InterPro" id="IPR015424">
    <property type="entry name" value="PyrdxlP-dep_Trfase"/>
</dbReference>
<dbReference type="GO" id="GO:0016212">
    <property type="term" value="F:kynurenine-oxoglutarate transaminase activity"/>
    <property type="evidence" value="ECO:0007669"/>
    <property type="project" value="TreeGrafter"/>
</dbReference>
<dbReference type="GO" id="GO:0005737">
    <property type="term" value="C:cytoplasm"/>
    <property type="evidence" value="ECO:0007669"/>
    <property type="project" value="TreeGrafter"/>
</dbReference>
<accession>A0A1M4V6A9</accession>
<dbReference type="NCBIfam" id="NF006488">
    <property type="entry name" value="PRK08912.1"/>
    <property type="match status" value="1"/>
</dbReference>
<keyword evidence="3 7" id="KW-0032">Aminotransferase</keyword>
<dbReference type="InterPro" id="IPR051326">
    <property type="entry name" value="Kynurenine-oxoglutarate_AT"/>
</dbReference>
<feature type="domain" description="Aminotransferase class I/classII large" evidence="6">
    <location>
        <begin position="28"/>
        <end position="380"/>
    </location>
</feature>
<comment type="cofactor">
    <cofactor evidence="1">
        <name>pyridoxal 5'-phosphate</name>
        <dbReference type="ChEBI" id="CHEBI:597326"/>
    </cofactor>
</comment>
<evidence type="ECO:0000259" key="6">
    <source>
        <dbReference type="Pfam" id="PF00155"/>
    </source>
</evidence>
<protein>
    <submittedName>
        <fullName evidence="7">Aspartate/methionine/tyrosine aminotransferase</fullName>
    </submittedName>
</protein>
<dbReference type="SUPFAM" id="SSF53383">
    <property type="entry name" value="PLP-dependent transferases"/>
    <property type="match status" value="1"/>
</dbReference>
<evidence type="ECO:0000313" key="7">
    <source>
        <dbReference type="EMBL" id="SHE64516.1"/>
    </source>
</evidence>
<dbReference type="InterPro" id="IPR015422">
    <property type="entry name" value="PyrdxlP-dep_Trfase_small"/>
</dbReference>
<dbReference type="InterPro" id="IPR015421">
    <property type="entry name" value="PyrdxlP-dep_Trfase_major"/>
</dbReference>
<dbReference type="EMBL" id="FQUP01000001">
    <property type="protein sequence ID" value="SHE64516.1"/>
    <property type="molecule type" value="Genomic_DNA"/>
</dbReference>
<reference evidence="7 8" key="1">
    <citation type="submission" date="2016-11" db="EMBL/GenBank/DDBJ databases">
        <authorList>
            <person name="Jaros S."/>
            <person name="Januszkiewicz K."/>
            <person name="Wedrychowicz H."/>
        </authorList>
    </citation>
    <scope>NUCLEOTIDE SEQUENCE [LARGE SCALE GENOMIC DNA]</scope>
    <source>
        <strain evidence="7 8">DSM 19436</strain>
    </source>
</reference>
<keyword evidence="4 7" id="KW-0808">Transferase</keyword>
<dbReference type="InterPro" id="IPR004839">
    <property type="entry name" value="Aminotransferase_I/II_large"/>
</dbReference>
<dbReference type="STRING" id="1122133.SAMN02745157_0622"/>
<dbReference type="Gene3D" id="3.90.1150.10">
    <property type="entry name" value="Aspartate Aminotransferase, domain 1"/>
    <property type="match status" value="1"/>
</dbReference>
<evidence type="ECO:0000313" key="8">
    <source>
        <dbReference type="Proteomes" id="UP000184485"/>
    </source>
</evidence>
<dbReference type="FunFam" id="3.40.640.10:FF:000024">
    <property type="entry name" value="Kynurenine--oxoglutarate transaminase 3"/>
    <property type="match status" value="1"/>
</dbReference>
<organism evidence="7 8">
    <name type="scientific">Kaistia soli DSM 19436</name>
    <dbReference type="NCBI Taxonomy" id="1122133"/>
    <lineage>
        <taxon>Bacteria</taxon>
        <taxon>Pseudomonadati</taxon>
        <taxon>Pseudomonadota</taxon>
        <taxon>Alphaproteobacteria</taxon>
        <taxon>Hyphomicrobiales</taxon>
        <taxon>Kaistiaceae</taxon>
        <taxon>Kaistia</taxon>
    </lineage>
</organism>
<dbReference type="Pfam" id="PF00155">
    <property type="entry name" value="Aminotran_1_2"/>
    <property type="match status" value="1"/>
</dbReference>
<evidence type="ECO:0000256" key="4">
    <source>
        <dbReference type="ARBA" id="ARBA00022679"/>
    </source>
</evidence>
<dbReference type="GO" id="GO:0030170">
    <property type="term" value="F:pyridoxal phosphate binding"/>
    <property type="evidence" value="ECO:0007669"/>
    <property type="project" value="InterPro"/>
</dbReference>
<dbReference type="PANTHER" id="PTHR43807">
    <property type="entry name" value="FI04487P"/>
    <property type="match status" value="1"/>
</dbReference>
<dbReference type="AlphaFoldDB" id="A0A1M4V6A9"/>
<dbReference type="Gene3D" id="3.40.640.10">
    <property type="entry name" value="Type I PLP-dependent aspartate aminotransferase-like (Major domain)"/>
    <property type="match status" value="1"/>
</dbReference>
<keyword evidence="5" id="KW-0663">Pyridoxal phosphate</keyword>
<evidence type="ECO:0000256" key="3">
    <source>
        <dbReference type="ARBA" id="ARBA00022576"/>
    </source>
</evidence>
<keyword evidence="8" id="KW-1185">Reference proteome</keyword>
<dbReference type="RefSeq" id="WP_073051311.1">
    <property type="nucleotide sequence ID" value="NZ_FQUP01000001.1"/>
</dbReference>
<evidence type="ECO:0000256" key="1">
    <source>
        <dbReference type="ARBA" id="ARBA00001933"/>
    </source>
</evidence>
<dbReference type="OrthoDB" id="9763453at2"/>
<sequence>MKPTNPVYTGLPTTIFEVMSRLAIEHKAINLGQGFPDVDGPEDVRRFAAEALLAGPNQYPPMMGVPELREAVAASNARFYGLDVDWKSEVLVTSGATEALSDIITALIEPGDEVVLIEPLYDCYLPLVRRAGGIPRLVRITPPEWKLDTAALEAAFSERTKAILINNPMNPAAKAFSREELAVIAELCVRHDAYAICDEVYEHILFDGRPHIPLMTLPGMRERAIRIGSAGKTFSLTGWKVGYVTAAPALLDPIAKAHQFTTFTTPPNLQKAVAFGLGKTDGYYGELSGALAAKRDRLSAGLTRLGFDVVPCGGTYFVTADVSSLGLVGGDVEICRQMTLEGGVTAVPVSAFYAGEAPSNFVRFCFSKRDEVLDAALDRLGAWLGNRSRAVA</sequence>
<gene>
    <name evidence="7" type="ORF">SAMN02745157_0622</name>
</gene>
<dbReference type="CDD" id="cd00609">
    <property type="entry name" value="AAT_like"/>
    <property type="match status" value="1"/>
</dbReference>
<dbReference type="PANTHER" id="PTHR43807:SF20">
    <property type="entry name" value="FI04487P"/>
    <property type="match status" value="1"/>
</dbReference>
<name>A0A1M4V6A9_9HYPH</name>